<organism evidence="3 4">
    <name type="scientific">Penicillium malachiteum</name>
    <dbReference type="NCBI Taxonomy" id="1324776"/>
    <lineage>
        <taxon>Eukaryota</taxon>
        <taxon>Fungi</taxon>
        <taxon>Dikarya</taxon>
        <taxon>Ascomycota</taxon>
        <taxon>Pezizomycotina</taxon>
        <taxon>Eurotiomycetes</taxon>
        <taxon>Eurotiomycetidae</taxon>
        <taxon>Eurotiales</taxon>
        <taxon>Aspergillaceae</taxon>
        <taxon>Penicillium</taxon>
    </lineage>
</organism>
<sequence length="2491" mass="282946">MEDLDPQATRKRPRLDSGSRVGESISIDACATASAPASEMDVTPDSSRSSKVTINVKSPTVEMPSFKAESSANPSELPLTTSQPPTPTPNSDNPEPTNFPKPISLSSSSPSQSPEIQVAELEDMDQNPKSSSWKPLQEAVRDPVAEDVIEVNDTSPLVDGFPKFRDDTTPKDNLQKIIMMVEQHNSREAKVLSVLKVWIDDCARNIDRLTPEAFMEDLEFWELLPRLMEILVRRNQELPMNEGKGMWICLEEFLLDYIKITLHLIRMDTLALRYLTTDPDFQLPDTMSRNYLCSLAWVLQSSSIPLYRALEHLYGDDLTEFLMQLREKAIGMDIAQIVAEFASALTENAAKCSTWITSLAPLFLTINCILDCSVEWRQNTNGEPRTDAPTESPHINVLYDTLSLIDKKYQVWITKKASWLTSELSEQLLRQINRSFSLLFIRDNKFVHQLSKSLCIEIPDDTDPKDSFQIISWGWKFRILKKEIMEGRMELRAHGVETMQSELVVVWRQHLSTDPEALTLPFIQYLIRFIQENKILDYLVGVDSHPQLISRSSNIVGFLIATSTYTTKEIDLIWKTVTESQDSRIVAEVLSMLTRISWMLQSTSPELLYTCAKVLELPLDRFDTRVIDFCDNFIGRLSEKPKDHIGDVHVDAIPLRLCVRLIRESPPAQDISVELKKQLQNFGSKHLEGFIKAGISDKDRMELYEQCIQDIADMNQFTAGSIQVLSALVPNQDSHEMRKLAEEFDLTRLVINDLLHTVNSEHVDFGDGFSHHGLISRIAILFRLIDMVPDTITPDLGSAYWTEVLLSKKLGYDGYKAAWRMMVNALGRSSEPNPFLERCIHEYLPALSPEDYTPEILSFAKQSITYDVRFNPPRPPADEGEVITIPGMERIWKFILTANSGTIETEATKFAIEVYLDHPIIRSSPRPVIEATHVAIVNRCIDQLKSTAPALRASDSTGDTPMQNGLQSVDTSADEVKFRRSLLLLRQFLHGLRTRPHYSPPRGSPPTLPDRPLKGDPIEVSWQSFHGGSHSTVNTLRIGELSTAGEFVERLSRLTGFSKFTSIWGGQRIDLSKDPAALLKDIKIPGLLILRKAADSQEVSRDNKRQSLSAVDSEVHQHLDEIYELLSLKDEVAQEIYDFLLVFPPQQQVLDFIRSEDSDERTIFPLEKPFVAFYSFSALLTSMREQLSEPVPQQSFIVHSIEMLEAFLMNNELIVDTPVHTRDDIRLCLTMTSMECLLCALGVYTPENEESVLFKDADAFADKILSLIGVTCSLKPKTFIAVSVQKLICCLFAVIVEGSIRDYKFWEAVKQRAQFDELMQELLLKESRQVVRNEVSERIKMIASPSKFMKQSAKFSSNGLQPPSPKESPIRIDMLATFWSALVQVIPHSLDYSSQSAEFFKVVIWVFRIVAEKSPRDVILSQYLKDWSDVMFRHQSDQFVGRETVDDVVLGFAVLLELCLELADAANINLDTFDLAEQILKIHLFPELSMEPTDGPIIPRIPVLHSLTRQRLYNVVNLLCKRNNDSLNLTMRQLEDVVPRDVSYGPSSSYDRSKMIRAPEGYAGLKNLSNTCYLNSLMTQLFMNVEFRDFMLQLDLVDPDSSQRLLDETQKLFAWMQDTWTKSVDPQPFVESIRTYDNEAIDVTIQMDVDEFYNLLFDRWEAQVGDSKDKKKFRSFYGGQLVQQIKSKECSHISERLEPFSAIQCDIKGKACLEDSLQAYVEGEIMQGDNKYSCTACNRHVDAVKRACLKDVPDNLIFHLKRFDFDMVTMTRSKINDEFQFPERIDMTPYKVEFLSDPEALVEPDIFELVGVLVHTGTAESGHYYSYTRERPAAGSQSSWVEFNDSDVSRFDPSTIAEQCFGGQTEPMHSMSAVHVNKVWNAYMLFYQRVSVVDESKQTRQLVPGRPARVPVPTEFANHISMDNELFLRTYCLLDPYYTILVNTLLDRLRTADTDYAHRSDLEVLAMEVGLDTFEQLIARTKEYHGSDAIFSELFKLLSRNPQAALQTLKWVSDRSTSINNIILRTSSSDIRQKGIMLITSSVKRLRTALRDESGLDETERNYLKVQTERHLQQVVSMIQTLWPSLHAVPRAWDDYFDFIVKLAECGTEVIGILLDNCIFARCMEIIWLDHEDKMRLRNSYVSYTRFLEKGRRFGYANMMNLVSIFFKNIDISLPPVSDTRARQVSSDGLFALSQTESKYALAVEEDGGSGFLMKMLQHEQYSAHPSCFDVFATFMSAEPGARFLDRIVKTLEIGLRLSPAEMCAPFLNAAVVYCRFSPDEAEVMNMIDFVAKGVDSINNSGGAEHLEFFKQLCSTDSVNERLNLSPEWFSIVTLQKLPDFVPTLLIDTDKVVRHETIEIANRLLFSGDNDDELAENPNSPRILIGKTLAKACVERVNRSFLSGQIANVPSRLIYPITSTITHCLENYFESSNEEDEAFIIQANDSLNFLEQLAVDVPDDLVSESDMPSPEEWEATSALASDSEMGLVGSP</sequence>
<feature type="compositionally biased region" description="Low complexity" evidence="1">
    <location>
        <begin position="74"/>
        <end position="114"/>
    </location>
</feature>
<dbReference type="Proteomes" id="UP001215712">
    <property type="component" value="Unassembled WGS sequence"/>
</dbReference>
<comment type="caution">
    <text evidence="3">The sequence shown here is derived from an EMBL/GenBank/DDBJ whole genome shotgun (WGS) entry which is preliminary data.</text>
</comment>
<feature type="domain" description="USP" evidence="2">
    <location>
        <begin position="1563"/>
        <end position="1890"/>
    </location>
</feature>
<feature type="region of interest" description="Disordered" evidence="1">
    <location>
        <begin position="2463"/>
        <end position="2491"/>
    </location>
</feature>
<feature type="compositionally biased region" description="Pro residues" evidence="1">
    <location>
        <begin position="998"/>
        <end position="1009"/>
    </location>
</feature>
<dbReference type="Pfam" id="PF12030">
    <property type="entry name" value="DUF3517"/>
    <property type="match status" value="1"/>
</dbReference>
<dbReference type="FunFam" id="3.90.70.10:FF:000136">
    <property type="entry name" value="Ubiquitin C-terminal hydrolase, putative"/>
    <property type="match status" value="1"/>
</dbReference>
<evidence type="ECO:0000259" key="2">
    <source>
        <dbReference type="PROSITE" id="PS50235"/>
    </source>
</evidence>
<dbReference type="Gene3D" id="3.90.70.10">
    <property type="entry name" value="Cysteine proteinases"/>
    <property type="match status" value="1"/>
</dbReference>
<dbReference type="GO" id="GO:0016579">
    <property type="term" value="P:protein deubiquitination"/>
    <property type="evidence" value="ECO:0007669"/>
    <property type="project" value="InterPro"/>
</dbReference>
<evidence type="ECO:0000313" key="3">
    <source>
        <dbReference type="EMBL" id="KAJ5733429.1"/>
    </source>
</evidence>
<evidence type="ECO:0000313" key="4">
    <source>
        <dbReference type="Proteomes" id="UP001215712"/>
    </source>
</evidence>
<dbReference type="PROSITE" id="PS50235">
    <property type="entry name" value="USP_3"/>
    <property type="match status" value="1"/>
</dbReference>
<dbReference type="GO" id="GO:0004843">
    <property type="term" value="F:cysteine-type deubiquitinase activity"/>
    <property type="evidence" value="ECO:0007669"/>
    <property type="project" value="InterPro"/>
</dbReference>
<feature type="region of interest" description="Disordered" evidence="1">
    <location>
        <begin position="1"/>
        <end position="116"/>
    </location>
</feature>
<feature type="compositionally biased region" description="Acidic residues" evidence="1">
    <location>
        <begin position="2463"/>
        <end position="2474"/>
    </location>
</feature>
<reference evidence="3" key="1">
    <citation type="journal article" date="2023" name="IMA Fungus">
        <title>Comparative genomic study of the Penicillium genus elucidates a diverse pangenome and 15 lateral gene transfer events.</title>
        <authorList>
            <person name="Petersen C."/>
            <person name="Sorensen T."/>
            <person name="Nielsen M.R."/>
            <person name="Sondergaard T.E."/>
            <person name="Sorensen J.L."/>
            <person name="Fitzpatrick D.A."/>
            <person name="Frisvad J.C."/>
            <person name="Nielsen K.L."/>
        </authorList>
    </citation>
    <scope>NUCLEOTIDE SEQUENCE</scope>
    <source>
        <strain evidence="3">IBT 17514</strain>
    </source>
</reference>
<feature type="compositionally biased region" description="Polar residues" evidence="1">
    <location>
        <begin position="44"/>
        <end position="58"/>
    </location>
</feature>
<dbReference type="GO" id="GO:0005634">
    <property type="term" value="C:nucleus"/>
    <property type="evidence" value="ECO:0007669"/>
    <property type="project" value="TreeGrafter"/>
</dbReference>
<evidence type="ECO:0000256" key="1">
    <source>
        <dbReference type="SAM" id="MobiDB-lite"/>
    </source>
</evidence>
<feature type="compositionally biased region" description="Polar residues" evidence="1">
    <location>
        <begin position="954"/>
        <end position="970"/>
    </location>
</feature>
<dbReference type="InterPro" id="IPR050164">
    <property type="entry name" value="Peptidase_C19"/>
</dbReference>
<dbReference type="Pfam" id="PF00443">
    <property type="entry name" value="UCH"/>
    <property type="match status" value="1"/>
</dbReference>
<accession>A0AAD6HRG9</accession>
<feature type="region of interest" description="Disordered" evidence="1">
    <location>
        <begin position="995"/>
        <end position="1015"/>
    </location>
</feature>
<keyword evidence="4" id="KW-1185">Reference proteome</keyword>
<dbReference type="InterPro" id="IPR038765">
    <property type="entry name" value="Papain-like_cys_pep_sf"/>
</dbReference>
<proteinExistence type="predicted"/>
<feature type="region of interest" description="Disordered" evidence="1">
    <location>
        <begin position="951"/>
        <end position="970"/>
    </location>
</feature>
<protein>
    <recommendedName>
        <fullName evidence="2">USP domain-containing protein</fullName>
    </recommendedName>
</protein>
<dbReference type="InterPro" id="IPR021905">
    <property type="entry name" value="DUF3517"/>
</dbReference>
<dbReference type="EMBL" id="JAQJAN010000003">
    <property type="protein sequence ID" value="KAJ5733429.1"/>
    <property type="molecule type" value="Genomic_DNA"/>
</dbReference>
<reference evidence="3" key="2">
    <citation type="submission" date="2023-01" db="EMBL/GenBank/DDBJ databases">
        <authorList>
            <person name="Petersen C."/>
        </authorList>
    </citation>
    <scope>NUCLEOTIDE SEQUENCE</scope>
    <source>
        <strain evidence="3">IBT 17514</strain>
    </source>
</reference>
<dbReference type="CDD" id="cd02659">
    <property type="entry name" value="peptidase_C19C"/>
    <property type="match status" value="1"/>
</dbReference>
<dbReference type="InterPro" id="IPR001394">
    <property type="entry name" value="Peptidase_C19_UCH"/>
</dbReference>
<dbReference type="InterPro" id="IPR018200">
    <property type="entry name" value="USP_CS"/>
</dbReference>
<name>A0AAD6HRG9_9EURO</name>
<dbReference type="PROSITE" id="PS00973">
    <property type="entry name" value="USP_2"/>
    <property type="match status" value="1"/>
</dbReference>
<dbReference type="InterPro" id="IPR028889">
    <property type="entry name" value="USP"/>
</dbReference>
<dbReference type="PANTHER" id="PTHR24006">
    <property type="entry name" value="UBIQUITIN CARBOXYL-TERMINAL HYDROLASE"/>
    <property type="match status" value="1"/>
</dbReference>
<dbReference type="PANTHER" id="PTHR24006:SF827">
    <property type="entry name" value="UBIQUITIN CARBOXYL-TERMINAL HYDROLASE 34"/>
    <property type="match status" value="1"/>
</dbReference>
<dbReference type="GO" id="GO:0005829">
    <property type="term" value="C:cytosol"/>
    <property type="evidence" value="ECO:0007669"/>
    <property type="project" value="TreeGrafter"/>
</dbReference>
<dbReference type="SUPFAM" id="SSF54001">
    <property type="entry name" value="Cysteine proteinases"/>
    <property type="match status" value="1"/>
</dbReference>
<gene>
    <name evidence="3" type="ORF">N7493_002215</name>
</gene>